<dbReference type="Proteomes" id="UP000053676">
    <property type="component" value="Unassembled WGS sequence"/>
</dbReference>
<dbReference type="OrthoDB" id="1735038at2759"/>
<dbReference type="GO" id="GO:0070008">
    <property type="term" value="F:serine-type exopeptidase activity"/>
    <property type="evidence" value="ECO:0007669"/>
    <property type="project" value="InterPro"/>
</dbReference>
<accession>W2TBU5</accession>
<keyword evidence="7" id="KW-1185">Reference proteome</keyword>
<protein>
    <submittedName>
        <fullName evidence="6">Serine carboxypeptidase S28</fullName>
    </submittedName>
</protein>
<keyword evidence="5" id="KW-0325">Glycoprotein</keyword>
<reference evidence="7" key="1">
    <citation type="journal article" date="2014" name="Nat. Genet.">
        <title>Genome of the human hookworm Necator americanus.</title>
        <authorList>
            <person name="Tang Y.T."/>
            <person name="Gao X."/>
            <person name="Rosa B.A."/>
            <person name="Abubucker S."/>
            <person name="Hallsworth-Pepin K."/>
            <person name="Martin J."/>
            <person name="Tyagi R."/>
            <person name="Heizer E."/>
            <person name="Zhang X."/>
            <person name="Bhonagiri-Palsikar V."/>
            <person name="Minx P."/>
            <person name="Warren W.C."/>
            <person name="Wang Q."/>
            <person name="Zhan B."/>
            <person name="Hotez P.J."/>
            <person name="Sternberg P.W."/>
            <person name="Dougall A."/>
            <person name="Gaze S.T."/>
            <person name="Mulvenna J."/>
            <person name="Sotillo J."/>
            <person name="Ranganathan S."/>
            <person name="Rabelo E.M."/>
            <person name="Wilson R.K."/>
            <person name="Felgner P.L."/>
            <person name="Bethony J."/>
            <person name="Hawdon J.M."/>
            <person name="Gasser R.B."/>
            <person name="Loukas A."/>
            <person name="Mitreva M."/>
        </authorList>
    </citation>
    <scope>NUCLEOTIDE SEQUENCE [LARGE SCALE GENOMIC DNA]</scope>
</reference>
<keyword evidence="2" id="KW-0645">Protease</keyword>
<gene>
    <name evidence="6" type="ORF">NECAME_02714</name>
</gene>
<dbReference type="Pfam" id="PF05577">
    <property type="entry name" value="Peptidase_S28"/>
    <property type="match status" value="2"/>
</dbReference>
<dbReference type="GO" id="GO:0008239">
    <property type="term" value="F:dipeptidyl-peptidase activity"/>
    <property type="evidence" value="ECO:0007669"/>
    <property type="project" value="TreeGrafter"/>
</dbReference>
<evidence type="ECO:0000256" key="2">
    <source>
        <dbReference type="ARBA" id="ARBA00022670"/>
    </source>
</evidence>
<evidence type="ECO:0000256" key="4">
    <source>
        <dbReference type="ARBA" id="ARBA00022801"/>
    </source>
</evidence>
<dbReference type="PANTHER" id="PTHR11010">
    <property type="entry name" value="PROTEASE S28 PRO-X CARBOXYPEPTIDASE-RELATED"/>
    <property type="match status" value="1"/>
</dbReference>
<dbReference type="KEGG" id="nai:NECAME_02714"/>
<keyword evidence="6" id="KW-0121">Carboxypeptidase</keyword>
<keyword evidence="3" id="KW-0732">Signal</keyword>
<proteinExistence type="inferred from homology"/>
<keyword evidence="4" id="KW-0378">Hydrolase</keyword>
<evidence type="ECO:0000313" key="7">
    <source>
        <dbReference type="Proteomes" id="UP000053676"/>
    </source>
</evidence>
<organism evidence="6 7">
    <name type="scientific">Necator americanus</name>
    <name type="common">Human hookworm</name>
    <dbReference type="NCBI Taxonomy" id="51031"/>
    <lineage>
        <taxon>Eukaryota</taxon>
        <taxon>Metazoa</taxon>
        <taxon>Ecdysozoa</taxon>
        <taxon>Nematoda</taxon>
        <taxon>Chromadorea</taxon>
        <taxon>Rhabditida</taxon>
        <taxon>Rhabditina</taxon>
        <taxon>Rhabditomorpha</taxon>
        <taxon>Strongyloidea</taxon>
        <taxon>Ancylostomatidae</taxon>
        <taxon>Bunostominae</taxon>
        <taxon>Necator</taxon>
    </lineage>
</organism>
<dbReference type="InterPro" id="IPR029058">
    <property type="entry name" value="AB_hydrolase_fold"/>
</dbReference>
<dbReference type="InterPro" id="IPR008758">
    <property type="entry name" value="Peptidase_S28"/>
</dbReference>
<dbReference type="AlphaFoldDB" id="W2TBU5"/>
<dbReference type="GO" id="GO:0004180">
    <property type="term" value="F:carboxypeptidase activity"/>
    <property type="evidence" value="ECO:0007669"/>
    <property type="project" value="UniProtKB-KW"/>
</dbReference>
<dbReference type="Gene3D" id="3.40.50.1820">
    <property type="entry name" value="alpha/beta hydrolase"/>
    <property type="match status" value="3"/>
</dbReference>
<evidence type="ECO:0000256" key="5">
    <source>
        <dbReference type="ARBA" id="ARBA00023180"/>
    </source>
</evidence>
<dbReference type="PANTHER" id="PTHR11010:SF101">
    <property type="entry name" value="SERINE PROTEASE F56F10.1-RELATED"/>
    <property type="match status" value="1"/>
</dbReference>
<comment type="similarity">
    <text evidence="1">Belongs to the peptidase S28 family.</text>
</comment>
<evidence type="ECO:0000256" key="1">
    <source>
        <dbReference type="ARBA" id="ARBA00011079"/>
    </source>
</evidence>
<evidence type="ECO:0000313" key="6">
    <source>
        <dbReference type="EMBL" id="ETN79288.1"/>
    </source>
</evidence>
<sequence length="336" mass="37629">MGKIVLRYQCGIKNLRYYYNPKYARNTSIIFLMIGGEGPEDGKWAAKPDIQYLQWAQEFGAHVFDLEHRFFGSLSAWFRSKYPEWTVGAVASSAPLNLKLDFYEYAVAVEEDLNITNVNCAGFVAQAFDQMQNLTGSMDGLIELNKYFKYNGITGDPTTDLTVFPNSYTDMINSVNTGNLTVLGEDNAAARGWMWLCCNEVGFMQTTEGGIFGSTVPLEYYIKMCTDMFDWSVTRMYTVSRNAAAQAYYGGCDNYMATNVVLPNGSLDPWHKLGCYENTTETMFPILINRYDPATDGPTDKPTDKPETGGSGFPITVTFFTSFLGGKKIKDPNKHP</sequence>
<dbReference type="EMBL" id="KI659575">
    <property type="protein sequence ID" value="ETN79288.1"/>
    <property type="molecule type" value="Genomic_DNA"/>
</dbReference>
<dbReference type="GO" id="GO:0006508">
    <property type="term" value="P:proteolysis"/>
    <property type="evidence" value="ECO:0007669"/>
    <property type="project" value="UniProtKB-KW"/>
</dbReference>
<evidence type="ECO:0000256" key="3">
    <source>
        <dbReference type="ARBA" id="ARBA00022729"/>
    </source>
</evidence>
<dbReference type="OMA" id="SPEXVIT"/>
<name>W2TBU5_NECAM</name>